<keyword evidence="2" id="KW-1185">Reference proteome</keyword>
<accession>A0ACC3DGR5</accession>
<feature type="non-terminal residue" evidence="1">
    <location>
        <position position="1"/>
    </location>
</feature>
<sequence length="313" mass="34499">AWQDRLSQMHVAQMPWDIPLEPPKLSSTPTLPSNAGKTEMPPSSSQQNYQNGGNSRIKTEGGYDSVYNSQTPYASNTNMTAQERATSLLTSQYGSQANPSIQSTFPQQPGMGQRQPPPMNLQMPGQGQQRPTPAQQQQQQQQQQYQQYQQQQRSNLGAAQTDGGGDAEWDAMLAERRALRPEDIEQADESMRNRIAQMAYSQDSGLMVPLSEQSKPKGKGKVRATPASARPAGLDGVASDDDEDTKEGIKEDDEDAINSDLDDEDDTAEVENDDDDQGHVLEAVLCTYDKVQRVKNKWKCTLKDGVLHTGGKE</sequence>
<proteinExistence type="predicted"/>
<dbReference type="Proteomes" id="UP001186974">
    <property type="component" value="Unassembled WGS sequence"/>
</dbReference>
<name>A0ACC3DGR5_9PEZI</name>
<evidence type="ECO:0000313" key="2">
    <source>
        <dbReference type="Proteomes" id="UP001186974"/>
    </source>
</evidence>
<gene>
    <name evidence="1" type="ORF">LTS18_014708</name>
</gene>
<evidence type="ECO:0000313" key="1">
    <source>
        <dbReference type="EMBL" id="KAK3072099.1"/>
    </source>
</evidence>
<dbReference type="EMBL" id="JAWDJW010004762">
    <property type="protein sequence ID" value="KAK3072099.1"/>
    <property type="molecule type" value="Genomic_DNA"/>
</dbReference>
<reference evidence="1" key="1">
    <citation type="submission" date="2024-09" db="EMBL/GenBank/DDBJ databases">
        <title>Black Yeasts Isolated from many extreme environments.</title>
        <authorList>
            <person name="Coleine C."/>
            <person name="Stajich J.E."/>
            <person name="Selbmann L."/>
        </authorList>
    </citation>
    <scope>NUCLEOTIDE SEQUENCE</scope>
    <source>
        <strain evidence="1">CCFEE 5737</strain>
    </source>
</reference>
<protein>
    <submittedName>
        <fullName evidence="1">Uncharacterized protein</fullName>
    </submittedName>
</protein>
<comment type="caution">
    <text evidence="1">The sequence shown here is derived from an EMBL/GenBank/DDBJ whole genome shotgun (WGS) entry which is preliminary data.</text>
</comment>
<organism evidence="1 2">
    <name type="scientific">Coniosporium uncinatum</name>
    <dbReference type="NCBI Taxonomy" id="93489"/>
    <lineage>
        <taxon>Eukaryota</taxon>
        <taxon>Fungi</taxon>
        <taxon>Dikarya</taxon>
        <taxon>Ascomycota</taxon>
        <taxon>Pezizomycotina</taxon>
        <taxon>Dothideomycetes</taxon>
        <taxon>Dothideomycetes incertae sedis</taxon>
        <taxon>Coniosporium</taxon>
    </lineage>
</organism>